<reference evidence="4" key="3">
    <citation type="submission" date="2015-11" db="EMBL/GenBank/DDBJ databases">
        <authorList>
            <person name="Zhang Y."/>
            <person name="Guo Z."/>
        </authorList>
    </citation>
    <scope>NUCLEOTIDE SEQUENCE</scope>
    <source>
        <strain evidence="4">1</strain>
    </source>
</reference>
<dbReference type="Proteomes" id="UP000029925">
    <property type="component" value="Unassembled WGS sequence"/>
</dbReference>
<gene>
    <name evidence="4" type="ORF">BN2458_PEG1984</name>
    <name evidence="5" type="ORF">LS75_003680</name>
</gene>
<dbReference type="InterPro" id="IPR000182">
    <property type="entry name" value="GNAT_dom"/>
</dbReference>
<dbReference type="PATRIC" id="fig|76936.10.peg.1932"/>
<evidence type="ECO:0000256" key="1">
    <source>
        <dbReference type="ARBA" id="ARBA00022679"/>
    </source>
</evidence>
<keyword evidence="2 4" id="KW-0012">Acyltransferase</keyword>
<dbReference type="OrthoDB" id="9793138at2"/>
<name>A0A099UBW2_9HELI</name>
<dbReference type="RefSeq" id="WP_034325355.1">
    <property type="nucleotide sequence ID" value="NZ_CAJTQN010000001.1"/>
</dbReference>
<evidence type="ECO:0000313" key="7">
    <source>
        <dbReference type="Proteomes" id="UP000064525"/>
    </source>
</evidence>
<dbReference type="GO" id="GO:0004042">
    <property type="term" value="F:L-glutamate N-acetyltransferase activity"/>
    <property type="evidence" value="ECO:0007669"/>
    <property type="project" value="InterPro"/>
</dbReference>
<dbReference type="CDD" id="cd04301">
    <property type="entry name" value="NAT_SF"/>
    <property type="match status" value="1"/>
</dbReference>
<dbReference type="STRING" id="76936.BN2458_PEG1984"/>
<dbReference type="PROSITE" id="PS51186">
    <property type="entry name" value="GNAT"/>
    <property type="match status" value="1"/>
</dbReference>
<dbReference type="EMBL" id="LN907858">
    <property type="protein sequence ID" value="CUU40867.1"/>
    <property type="molecule type" value="Genomic_DNA"/>
</dbReference>
<evidence type="ECO:0000313" key="4">
    <source>
        <dbReference type="EMBL" id="CUU40867.1"/>
    </source>
</evidence>
<dbReference type="PANTHER" id="PTHR30602">
    <property type="entry name" value="AMINO-ACID ACETYLTRANSFERASE"/>
    <property type="match status" value="1"/>
</dbReference>
<dbReference type="PANTHER" id="PTHR30602:SF12">
    <property type="entry name" value="AMINO-ACID ACETYLTRANSFERASE NAGS1, CHLOROPLASTIC-RELATED"/>
    <property type="match status" value="1"/>
</dbReference>
<evidence type="ECO:0000313" key="5">
    <source>
        <dbReference type="EMBL" id="TLD78863.1"/>
    </source>
</evidence>
<evidence type="ECO:0000259" key="3">
    <source>
        <dbReference type="PROSITE" id="PS51186"/>
    </source>
</evidence>
<dbReference type="EC" id="2.3.1.1" evidence="4"/>
<evidence type="ECO:0000256" key="2">
    <source>
        <dbReference type="ARBA" id="ARBA00023315"/>
    </source>
</evidence>
<feature type="domain" description="N-acetyltransferase" evidence="3">
    <location>
        <begin position="3"/>
        <end position="144"/>
    </location>
</feature>
<accession>A0A099UBW2</accession>
<keyword evidence="6" id="KW-1185">Reference proteome</keyword>
<dbReference type="NCBIfam" id="NF005840">
    <property type="entry name" value="PRK07757.1"/>
    <property type="match status" value="1"/>
</dbReference>
<dbReference type="AlphaFoldDB" id="A0A099UBW2"/>
<dbReference type="EMBL" id="JRPF02000003">
    <property type="protein sequence ID" value="TLD78863.1"/>
    <property type="molecule type" value="Genomic_DNA"/>
</dbReference>
<dbReference type="KEGG" id="hty:BN2458_PEG1984"/>
<reference evidence="7" key="2">
    <citation type="submission" date="2015-11" db="EMBL/GenBank/DDBJ databases">
        <authorList>
            <person name="Anvar S.Y."/>
        </authorList>
    </citation>
    <scope>NUCLEOTIDE SEQUENCE [LARGE SCALE GENOMIC DNA]</scope>
</reference>
<dbReference type="InterPro" id="IPR010167">
    <property type="entry name" value="NH2A_AcTrfase"/>
</dbReference>
<dbReference type="Gene3D" id="3.40.630.30">
    <property type="match status" value="1"/>
</dbReference>
<dbReference type="GeneID" id="78152095"/>
<dbReference type="Proteomes" id="UP000064525">
    <property type="component" value="Chromosome I"/>
</dbReference>
<proteinExistence type="predicted"/>
<protein>
    <submittedName>
        <fullName evidence="4">N-acetylglutamate synthase</fullName>
        <ecNumber evidence="4">2.3.1.1</ecNumber>
    </submittedName>
    <submittedName>
        <fullName evidence="5">N-acetyltransferase</fullName>
    </submittedName>
</protein>
<dbReference type="InterPro" id="IPR016181">
    <property type="entry name" value="Acyl_CoA_acyltransferase"/>
</dbReference>
<organism evidence="4 7">
    <name type="scientific">Helicobacter typhlonius</name>
    <dbReference type="NCBI Taxonomy" id="76936"/>
    <lineage>
        <taxon>Bacteria</taxon>
        <taxon>Pseudomonadati</taxon>
        <taxon>Campylobacterota</taxon>
        <taxon>Epsilonproteobacteria</taxon>
        <taxon>Campylobacterales</taxon>
        <taxon>Helicobacteraceae</taxon>
        <taxon>Helicobacter</taxon>
    </lineage>
</organism>
<reference evidence="5 6" key="1">
    <citation type="journal article" date="2014" name="Genome Announc.">
        <title>Draft genome sequences of eight enterohepatic helicobacter species isolated from both laboratory and wild rodents.</title>
        <authorList>
            <person name="Sheh A."/>
            <person name="Shen Z."/>
            <person name="Fox J.G."/>
        </authorList>
    </citation>
    <scope>NUCLEOTIDE SEQUENCE [LARGE SCALE GENOMIC DNA]</scope>
    <source>
        <strain evidence="5 6">MIT 98-6810</strain>
    </source>
</reference>
<sequence length="156" mass="17554">MSIEIIRPTIADIPAMREIVSVEVKNGIILERSEDEMANAIRSYHLARDSQSGEITGFCALYIYSKSLAEVRSLVVKESFRSKGIGSSLIQSALEEGKNLGLKEILTLTYRAHLFQRLGFVIIEKSFLPNHKIWADCIKCKHFPICDEIALINKLS</sequence>
<dbReference type="GO" id="GO:0006526">
    <property type="term" value="P:L-arginine biosynthetic process"/>
    <property type="evidence" value="ECO:0007669"/>
    <property type="project" value="InterPro"/>
</dbReference>
<dbReference type="SUPFAM" id="SSF55729">
    <property type="entry name" value="Acyl-CoA N-acyltransferases (Nat)"/>
    <property type="match status" value="1"/>
</dbReference>
<keyword evidence="1 4" id="KW-0808">Transferase</keyword>
<dbReference type="Pfam" id="PF00583">
    <property type="entry name" value="Acetyltransf_1"/>
    <property type="match status" value="1"/>
</dbReference>
<dbReference type="GO" id="GO:0005737">
    <property type="term" value="C:cytoplasm"/>
    <property type="evidence" value="ECO:0007669"/>
    <property type="project" value="InterPro"/>
</dbReference>
<evidence type="ECO:0000313" key="6">
    <source>
        <dbReference type="Proteomes" id="UP000029925"/>
    </source>
</evidence>